<keyword evidence="3" id="KW-0964">Secreted</keyword>
<dbReference type="GO" id="GO:0005125">
    <property type="term" value="F:cytokine activity"/>
    <property type="evidence" value="ECO:0000318"/>
    <property type="project" value="GO_Central"/>
</dbReference>
<dbReference type="Proteomes" id="UP000002281">
    <property type="component" value="Chromosome 23"/>
</dbReference>
<dbReference type="Ensembl" id="ENSECAT00000112338.1">
    <property type="protein sequence ID" value="ENSECAP00000073952.1"/>
    <property type="gene ID" value="ENSECAG00000054830.1"/>
</dbReference>
<comment type="similarity">
    <text evidence="6">Belongs to the alpha/beta interferon family.</text>
</comment>
<dbReference type="AlphaFoldDB" id="A0A9L0R572"/>
<dbReference type="GO" id="GO:0002250">
    <property type="term" value="P:adaptive immune response"/>
    <property type="evidence" value="ECO:0000318"/>
    <property type="project" value="GO_Central"/>
</dbReference>
<reference evidence="7 8" key="1">
    <citation type="journal article" date="2009" name="Science">
        <title>Genome sequence, comparative analysis, and population genetics of the domestic horse.</title>
        <authorList>
            <consortium name="Broad Institute Genome Sequencing Platform"/>
            <consortium name="Broad Institute Whole Genome Assembly Team"/>
            <person name="Wade C.M."/>
            <person name="Giulotto E."/>
            <person name="Sigurdsson S."/>
            <person name="Zoli M."/>
            <person name="Gnerre S."/>
            <person name="Imsland F."/>
            <person name="Lear T.L."/>
            <person name="Adelson D.L."/>
            <person name="Bailey E."/>
            <person name="Bellone R.R."/>
            <person name="Bloecker H."/>
            <person name="Distl O."/>
            <person name="Edgar R.C."/>
            <person name="Garber M."/>
            <person name="Leeb T."/>
            <person name="Mauceli E."/>
            <person name="MacLeod J.N."/>
            <person name="Penedo M.C.T."/>
            <person name="Raison J.M."/>
            <person name="Sharpe T."/>
            <person name="Vogel J."/>
            <person name="Andersson L."/>
            <person name="Antczak D.F."/>
            <person name="Biagi T."/>
            <person name="Binns M.M."/>
            <person name="Chowdhary B.P."/>
            <person name="Coleman S.J."/>
            <person name="Della Valle G."/>
            <person name="Fryc S."/>
            <person name="Guerin G."/>
            <person name="Hasegawa T."/>
            <person name="Hill E.W."/>
            <person name="Jurka J."/>
            <person name="Kiialainen A."/>
            <person name="Lindgren G."/>
            <person name="Liu J."/>
            <person name="Magnani E."/>
            <person name="Mickelson J.R."/>
            <person name="Murray J."/>
            <person name="Nergadze S.G."/>
            <person name="Onofrio R."/>
            <person name="Pedroni S."/>
            <person name="Piras M.F."/>
            <person name="Raudsepp T."/>
            <person name="Rocchi M."/>
            <person name="Roeed K.H."/>
            <person name="Ryder O.A."/>
            <person name="Searle S."/>
            <person name="Skow L."/>
            <person name="Swinburne J.E."/>
            <person name="Syvaenen A.C."/>
            <person name="Tozaki T."/>
            <person name="Valberg S.J."/>
            <person name="Vaudin M."/>
            <person name="White J.R."/>
            <person name="Zody M.C."/>
            <person name="Lander E.S."/>
            <person name="Lindblad-Toh K."/>
        </authorList>
    </citation>
    <scope>NUCLEOTIDE SEQUENCE [LARGE SCALE GENOMIC DNA]</scope>
    <source>
        <strain evidence="7 8">Thoroughbred</strain>
    </source>
</reference>
<dbReference type="Ensembl" id="ENSECAT00000105151.1">
    <property type="protein sequence ID" value="ENSECAP00000066560.1"/>
    <property type="gene ID" value="ENSECAG00000054830.1"/>
</dbReference>
<evidence type="ECO:0000313" key="7">
    <source>
        <dbReference type="Ensembl" id="ENSECAP00000058015.1"/>
    </source>
</evidence>
<evidence type="ECO:0000256" key="6">
    <source>
        <dbReference type="RuleBase" id="RU000436"/>
    </source>
</evidence>
<dbReference type="Ensembl" id="ENSECAT00000070808.2">
    <property type="protein sequence ID" value="ENSECAP00000073809.1"/>
    <property type="gene ID" value="ENSECAG00000054830.1"/>
</dbReference>
<dbReference type="Ensembl" id="ENSECAT00000145477.1">
    <property type="protein sequence ID" value="ENSECAP00000089370.1"/>
    <property type="gene ID" value="ENSECAG00000054830.1"/>
</dbReference>
<evidence type="ECO:0000256" key="1">
    <source>
        <dbReference type="ARBA" id="ARBA00004613"/>
    </source>
</evidence>
<dbReference type="PANTHER" id="PTHR11691:SF37">
    <property type="entry name" value="INTERFERON OMEGA-1"/>
    <property type="match status" value="1"/>
</dbReference>
<evidence type="ECO:0000256" key="2">
    <source>
        <dbReference type="ARBA" id="ARBA00022514"/>
    </source>
</evidence>
<dbReference type="Ensembl" id="ENSECAT00000104395.1">
    <property type="protein sequence ID" value="ENSECAP00000058015.1"/>
    <property type="gene ID" value="ENSECAG00000054830.1"/>
</dbReference>
<dbReference type="GO" id="GO:0002323">
    <property type="term" value="P:natural killer cell activation involved in immune response"/>
    <property type="evidence" value="ECO:0000318"/>
    <property type="project" value="GO_Central"/>
</dbReference>
<dbReference type="InterPro" id="IPR009079">
    <property type="entry name" value="4_helix_cytokine-like_core"/>
</dbReference>
<organism evidence="7 8">
    <name type="scientific">Equus caballus</name>
    <name type="common">Horse</name>
    <dbReference type="NCBI Taxonomy" id="9796"/>
    <lineage>
        <taxon>Eukaryota</taxon>
        <taxon>Metazoa</taxon>
        <taxon>Chordata</taxon>
        <taxon>Craniata</taxon>
        <taxon>Vertebrata</taxon>
        <taxon>Euteleostomi</taxon>
        <taxon>Mammalia</taxon>
        <taxon>Eutheria</taxon>
        <taxon>Laurasiatheria</taxon>
        <taxon>Perissodactyla</taxon>
        <taxon>Equidae</taxon>
        <taxon>Equus</taxon>
    </lineage>
</organism>
<dbReference type="GO" id="GO:0002286">
    <property type="term" value="P:T cell activation involved in immune response"/>
    <property type="evidence" value="ECO:0000318"/>
    <property type="project" value="GO_Central"/>
</dbReference>
<accession>A0A9L0R572</accession>
<dbReference type="GO" id="GO:0060337">
    <property type="term" value="P:type I interferon-mediated signaling pathway"/>
    <property type="evidence" value="ECO:0000318"/>
    <property type="project" value="GO_Central"/>
</dbReference>
<dbReference type="SMART" id="SM00076">
    <property type="entry name" value="IFabd"/>
    <property type="match status" value="1"/>
</dbReference>
<dbReference type="PANTHER" id="PTHR11691">
    <property type="entry name" value="TYPE I INTERFERON"/>
    <property type="match status" value="1"/>
</dbReference>
<reference evidence="7" key="2">
    <citation type="submission" date="2025-05" db="UniProtKB">
        <authorList>
            <consortium name="Ensembl"/>
        </authorList>
    </citation>
    <scope>IDENTIFICATION</scope>
    <source>
        <strain evidence="7">Thoroughbred</strain>
    </source>
</reference>
<keyword evidence="4 6" id="KW-0051">Antiviral defense</keyword>
<evidence type="ECO:0000313" key="8">
    <source>
        <dbReference type="Proteomes" id="UP000002281"/>
    </source>
</evidence>
<keyword evidence="5" id="KW-1015">Disulfide bond</keyword>
<proteinExistence type="inferred from homology"/>
<dbReference type="GO" id="GO:0005615">
    <property type="term" value="C:extracellular space"/>
    <property type="evidence" value="ECO:0000318"/>
    <property type="project" value="GO_Central"/>
</dbReference>
<dbReference type="Ensembl" id="ENSECAT00000145449.1">
    <property type="protein sequence ID" value="ENSECAP00000075320.1"/>
    <property type="gene ID" value="ENSECAG00000054830.1"/>
</dbReference>
<dbReference type="InterPro" id="IPR000471">
    <property type="entry name" value="Interferon_alpha/beta/delta"/>
</dbReference>
<sequence>MDWLKGRPDASETNEEDLSFLLTEGHLWEMVDGSQFQKAQGFSVRQDVLQQISTLFHTERSSSAWNTTLLDELCTGLHRQLEDLDTCLAQKTGKTKDTLLRSKKLTLEEKRYFQGIHLNLKEKQIV</sequence>
<keyword evidence="8" id="KW-1185">Reference proteome</keyword>
<dbReference type="Ensembl" id="ENSECAT00000105924.1">
    <property type="protein sequence ID" value="ENSECAP00000082172.1"/>
    <property type="gene ID" value="ENSECAG00000054830.1"/>
</dbReference>
<dbReference type="Gene3D" id="1.20.1250.10">
    <property type="match status" value="1"/>
</dbReference>
<dbReference type="Ensembl" id="ENSECAT00000124376.1">
    <property type="protein sequence ID" value="ENSECAP00000089776.1"/>
    <property type="gene ID" value="ENSECAG00000054830.1"/>
</dbReference>
<protein>
    <submittedName>
        <fullName evidence="7">Uncharacterized protein</fullName>
    </submittedName>
</protein>
<keyword evidence="2 6" id="KW-0202">Cytokine</keyword>
<evidence type="ECO:0000256" key="3">
    <source>
        <dbReference type="ARBA" id="ARBA00022525"/>
    </source>
</evidence>
<dbReference type="GO" id="GO:0006959">
    <property type="term" value="P:humoral immune response"/>
    <property type="evidence" value="ECO:0000318"/>
    <property type="project" value="GO_Central"/>
</dbReference>
<dbReference type="GO" id="GO:0051607">
    <property type="term" value="P:defense response to virus"/>
    <property type="evidence" value="ECO:0007669"/>
    <property type="project" value="UniProtKB-KW"/>
</dbReference>
<dbReference type="GO" id="GO:0005132">
    <property type="term" value="F:type I interferon receptor binding"/>
    <property type="evidence" value="ECO:0000318"/>
    <property type="project" value="GO_Central"/>
</dbReference>
<dbReference type="GeneTree" id="ENSGT01000000214430"/>
<name>A0A9L0R572_HORSE</name>
<dbReference type="GO" id="GO:0002312">
    <property type="term" value="P:B cell activation involved in immune response"/>
    <property type="evidence" value="ECO:0000318"/>
    <property type="project" value="GO_Central"/>
</dbReference>
<dbReference type="Pfam" id="PF00143">
    <property type="entry name" value="Interferon"/>
    <property type="match status" value="1"/>
</dbReference>
<dbReference type="GO" id="GO:0043330">
    <property type="term" value="P:response to exogenous dsRNA"/>
    <property type="evidence" value="ECO:0000318"/>
    <property type="project" value="GO_Central"/>
</dbReference>
<dbReference type="SUPFAM" id="SSF47266">
    <property type="entry name" value="4-helical cytokines"/>
    <property type="match status" value="1"/>
</dbReference>
<evidence type="ECO:0000256" key="4">
    <source>
        <dbReference type="ARBA" id="ARBA00023118"/>
    </source>
</evidence>
<comment type="subcellular location">
    <subcellularLocation>
        <location evidence="1">Secreted</location>
    </subcellularLocation>
</comment>
<evidence type="ECO:0000256" key="5">
    <source>
        <dbReference type="ARBA" id="ARBA00023157"/>
    </source>
</evidence>